<feature type="compositionally biased region" description="Pro residues" evidence="1">
    <location>
        <begin position="295"/>
        <end position="306"/>
    </location>
</feature>
<comment type="caution">
    <text evidence="2">The sequence shown here is derived from an EMBL/GenBank/DDBJ whole genome shotgun (WGS) entry which is preliminary data.</text>
</comment>
<reference evidence="2" key="1">
    <citation type="submission" date="2017-09" db="EMBL/GenBank/DDBJ databases">
        <title>Polyketide synthases of a Diaporthe helianthi virulent isolate.</title>
        <authorList>
            <person name="Baroncelli R."/>
        </authorList>
    </citation>
    <scope>NUCLEOTIDE SEQUENCE [LARGE SCALE GENOMIC DNA]</scope>
    <source>
        <strain evidence="2">7/96</strain>
    </source>
</reference>
<dbReference type="InParanoid" id="A0A2P5IG97"/>
<name>A0A2P5IG97_DIAHE</name>
<dbReference type="PANTHER" id="PTHR48148">
    <property type="entry name" value="KERATINOCYTE PROLINE-RICH PROTEIN"/>
    <property type="match status" value="1"/>
</dbReference>
<organism evidence="2 3">
    <name type="scientific">Diaporthe helianthi</name>
    <dbReference type="NCBI Taxonomy" id="158607"/>
    <lineage>
        <taxon>Eukaryota</taxon>
        <taxon>Fungi</taxon>
        <taxon>Dikarya</taxon>
        <taxon>Ascomycota</taxon>
        <taxon>Pezizomycotina</taxon>
        <taxon>Sordariomycetes</taxon>
        <taxon>Sordariomycetidae</taxon>
        <taxon>Diaporthales</taxon>
        <taxon>Diaporthaceae</taxon>
        <taxon>Diaporthe</taxon>
    </lineage>
</organism>
<evidence type="ECO:0000313" key="2">
    <source>
        <dbReference type="EMBL" id="POS81517.1"/>
    </source>
</evidence>
<accession>A0A2P5IG97</accession>
<feature type="compositionally biased region" description="Basic and acidic residues" evidence="1">
    <location>
        <begin position="573"/>
        <end position="582"/>
    </location>
</feature>
<feature type="compositionally biased region" description="Basic and acidic residues" evidence="1">
    <location>
        <begin position="447"/>
        <end position="558"/>
    </location>
</feature>
<evidence type="ECO:0000256" key="1">
    <source>
        <dbReference type="SAM" id="MobiDB-lite"/>
    </source>
</evidence>
<evidence type="ECO:0000313" key="3">
    <source>
        <dbReference type="Proteomes" id="UP000094444"/>
    </source>
</evidence>
<proteinExistence type="predicted"/>
<sequence>MGHNTAHRLFIWRLDLRRHYLLPSGPRPVLRLNSFLSLAREQHNSAHPQPPSGREPKYLTAGLGEKIFQISSPDQEPSPVPVSHDSGFQVVSSFNAIPGATSPISVPGQFPKVTCCGTVAPEPSGFNSLHATKADQDISPIGSAPLWKAPKVPVTIPPAAPRTSPSPVRHSHRLRMLDLSTNTELSDFRYDGVDIITHALILHKLFKNCQGGNGGGVHRLNLRMTKGTLRIAEDPLMRLWDNPSVALQSAIIRTCAETAPGLEDSTHYRSVQYKLGHLNCVVQRDVHVLHGTPTVEPPPSPSPSPSPNTVESLASRGSDPRAEPALLKIFHGWKRPSGPTIGTYWLSRISVMIKVFVNDGSTITRVSKADMTEAFGQWEKVDRVQVALRKLATLLSELKRAVAATVPDGQDCIGIVDRSLGVPTIQLFLPEDESKMDAEGEVKLAHEVESKMAPEGESKIGPEDESKVAPDNEAKAAPEGESKIGPEDESKVAPDNEAKAAPEGESKIGPKDESKVAPDNEVKVAPEDESKVAPEGELKVALEGEAKVAPEGEAKMPPEDIGNEPELGVTNRGQDKALDGERQGPTNQAP</sequence>
<evidence type="ECO:0008006" key="4">
    <source>
        <dbReference type="Google" id="ProtNLM"/>
    </source>
</evidence>
<gene>
    <name evidence="2" type="ORF">DHEL01_v200090</name>
</gene>
<dbReference type="OrthoDB" id="420564at2759"/>
<dbReference type="Proteomes" id="UP000094444">
    <property type="component" value="Unassembled WGS sequence"/>
</dbReference>
<dbReference type="EMBL" id="MAVT02000003">
    <property type="protein sequence ID" value="POS81517.1"/>
    <property type="molecule type" value="Genomic_DNA"/>
</dbReference>
<keyword evidence="3" id="KW-1185">Reference proteome</keyword>
<feature type="region of interest" description="Disordered" evidence="1">
    <location>
        <begin position="290"/>
        <end position="319"/>
    </location>
</feature>
<protein>
    <recommendedName>
        <fullName evidence="4">Geranylgeranyl pyrophosphate synthetase</fullName>
    </recommendedName>
</protein>
<dbReference type="AlphaFoldDB" id="A0A2P5IG97"/>
<dbReference type="PANTHER" id="PTHR48148:SF3">
    <property type="entry name" value="KERATINOCYTE PROLINE-RICH PROTEIN"/>
    <property type="match status" value="1"/>
</dbReference>
<dbReference type="STRING" id="158607.A0A2P5IG97"/>
<feature type="region of interest" description="Disordered" evidence="1">
    <location>
        <begin position="447"/>
        <end position="590"/>
    </location>
</feature>